<keyword evidence="2" id="KW-1185">Reference proteome</keyword>
<gene>
    <name evidence="1" type="ORF">NDU88_004696</name>
</gene>
<evidence type="ECO:0000313" key="2">
    <source>
        <dbReference type="Proteomes" id="UP001066276"/>
    </source>
</evidence>
<proteinExistence type="predicted"/>
<organism evidence="1 2">
    <name type="scientific">Pleurodeles waltl</name>
    <name type="common">Iberian ribbed newt</name>
    <dbReference type="NCBI Taxonomy" id="8319"/>
    <lineage>
        <taxon>Eukaryota</taxon>
        <taxon>Metazoa</taxon>
        <taxon>Chordata</taxon>
        <taxon>Craniata</taxon>
        <taxon>Vertebrata</taxon>
        <taxon>Euteleostomi</taxon>
        <taxon>Amphibia</taxon>
        <taxon>Batrachia</taxon>
        <taxon>Caudata</taxon>
        <taxon>Salamandroidea</taxon>
        <taxon>Salamandridae</taxon>
        <taxon>Pleurodelinae</taxon>
        <taxon>Pleurodeles</taxon>
    </lineage>
</organism>
<dbReference type="EMBL" id="JANPWB010000012">
    <property type="protein sequence ID" value="KAJ1116485.1"/>
    <property type="molecule type" value="Genomic_DNA"/>
</dbReference>
<accession>A0AAV7NNE5</accession>
<dbReference type="Proteomes" id="UP001066276">
    <property type="component" value="Chromosome 8"/>
</dbReference>
<dbReference type="AlphaFoldDB" id="A0AAV7NNE5"/>
<name>A0AAV7NNE5_PLEWA</name>
<comment type="caution">
    <text evidence="1">The sequence shown here is derived from an EMBL/GenBank/DDBJ whole genome shotgun (WGS) entry which is preliminary data.</text>
</comment>
<evidence type="ECO:0000313" key="1">
    <source>
        <dbReference type="EMBL" id="KAJ1116485.1"/>
    </source>
</evidence>
<protein>
    <submittedName>
        <fullName evidence="1">Uncharacterized protein</fullName>
    </submittedName>
</protein>
<reference evidence="1" key="1">
    <citation type="journal article" date="2022" name="bioRxiv">
        <title>Sequencing and chromosome-scale assembly of the giantPleurodeles waltlgenome.</title>
        <authorList>
            <person name="Brown T."/>
            <person name="Elewa A."/>
            <person name="Iarovenko S."/>
            <person name="Subramanian E."/>
            <person name="Araus A.J."/>
            <person name="Petzold A."/>
            <person name="Susuki M."/>
            <person name="Suzuki K.-i.T."/>
            <person name="Hayashi T."/>
            <person name="Toyoda A."/>
            <person name="Oliveira C."/>
            <person name="Osipova E."/>
            <person name="Leigh N.D."/>
            <person name="Simon A."/>
            <person name="Yun M.H."/>
        </authorList>
    </citation>
    <scope>NUCLEOTIDE SEQUENCE</scope>
    <source>
        <strain evidence="1">20211129_DDA</strain>
        <tissue evidence="1">Liver</tissue>
    </source>
</reference>
<sequence>MEAVTPASLEEDAVSSALLASSDGFSLLPSLDGKIQQRCCNNVSTKEETVTEIPAYGNNIAYLTICLFSASCLTGAVVKENSSAEVVEEIQDSHQNAVMACFSFDAKTTFLLVTLTSDKNQHLEGASSCHLIAATIQLVGALLGTMYG</sequence>